<dbReference type="Gene3D" id="1.20.5.1700">
    <property type="match status" value="1"/>
</dbReference>
<dbReference type="Proteomes" id="UP001140513">
    <property type="component" value="Unassembled WGS sequence"/>
</dbReference>
<dbReference type="PANTHER" id="PTHR43941:SF1">
    <property type="entry name" value="STRUCTURAL MAINTENANCE OF CHROMOSOMES PROTEIN 2"/>
    <property type="match status" value="1"/>
</dbReference>
<reference evidence="3" key="1">
    <citation type="submission" date="2022-10" db="EMBL/GenBank/DDBJ databases">
        <title>Tapping the CABI collections for fungal endophytes: first genome assemblies for Collariella, Neodidymelliopsis, Ascochyta clinopodiicola, Didymella pomorum, Didymosphaeria variabile, Neocosmospora piperis and Neocucurbitaria cava.</title>
        <authorList>
            <person name="Hill R."/>
        </authorList>
    </citation>
    <scope>NUCLEOTIDE SEQUENCE</scope>
    <source>
        <strain evidence="3">IMI 356815</strain>
    </source>
</reference>
<name>A0A9W8XRX2_9PLEO</name>
<dbReference type="GO" id="GO:0000793">
    <property type="term" value="C:condensed chromosome"/>
    <property type="evidence" value="ECO:0007669"/>
    <property type="project" value="TreeGrafter"/>
</dbReference>
<proteinExistence type="predicted"/>
<feature type="compositionally biased region" description="Acidic residues" evidence="2">
    <location>
        <begin position="1115"/>
        <end position="1128"/>
    </location>
</feature>
<feature type="region of interest" description="Disordered" evidence="2">
    <location>
        <begin position="1"/>
        <end position="151"/>
    </location>
</feature>
<dbReference type="EMBL" id="JAPEUX010000002">
    <property type="protein sequence ID" value="KAJ4357404.1"/>
    <property type="molecule type" value="Genomic_DNA"/>
</dbReference>
<organism evidence="3 4">
    <name type="scientific">Didymosphaeria variabile</name>
    <dbReference type="NCBI Taxonomy" id="1932322"/>
    <lineage>
        <taxon>Eukaryota</taxon>
        <taxon>Fungi</taxon>
        <taxon>Dikarya</taxon>
        <taxon>Ascomycota</taxon>
        <taxon>Pezizomycotina</taxon>
        <taxon>Dothideomycetes</taxon>
        <taxon>Pleosporomycetidae</taxon>
        <taxon>Pleosporales</taxon>
        <taxon>Massarineae</taxon>
        <taxon>Didymosphaeriaceae</taxon>
        <taxon>Didymosphaeria</taxon>
    </lineage>
</organism>
<dbReference type="RefSeq" id="XP_056074263.1">
    <property type="nucleotide sequence ID" value="XM_056210790.1"/>
</dbReference>
<feature type="coiled-coil region" evidence="1">
    <location>
        <begin position="488"/>
        <end position="596"/>
    </location>
</feature>
<feature type="coiled-coil region" evidence="1">
    <location>
        <begin position="371"/>
        <end position="398"/>
    </location>
</feature>
<protein>
    <submittedName>
        <fullName evidence="3">Uncharacterized protein</fullName>
    </submittedName>
</protein>
<dbReference type="GO" id="GO:0003682">
    <property type="term" value="F:chromatin binding"/>
    <property type="evidence" value="ECO:0007669"/>
    <property type="project" value="TreeGrafter"/>
</dbReference>
<keyword evidence="4" id="KW-1185">Reference proteome</keyword>
<feature type="region of interest" description="Disordered" evidence="2">
    <location>
        <begin position="1110"/>
        <end position="1134"/>
    </location>
</feature>
<feature type="compositionally biased region" description="Low complexity" evidence="2">
    <location>
        <begin position="41"/>
        <end position="53"/>
    </location>
</feature>
<comment type="caution">
    <text evidence="3">The sequence shown here is derived from an EMBL/GenBank/DDBJ whole genome shotgun (WGS) entry which is preliminary data.</text>
</comment>
<feature type="compositionally biased region" description="Basic and acidic residues" evidence="2">
    <location>
        <begin position="58"/>
        <end position="74"/>
    </location>
</feature>
<dbReference type="Gene3D" id="1.10.287.1490">
    <property type="match status" value="1"/>
</dbReference>
<feature type="coiled-coil region" evidence="1">
    <location>
        <begin position="207"/>
        <end position="270"/>
    </location>
</feature>
<sequence length="1134" mass="128727">MARPSGLASDHHPEGPGDAPRRRKARKSTPSVDLSQNSKRPASPSGGQSSPAAKRVRMASDDHDQLAREMEESVSRAQSQTPITVRKTIIRHARRNSEPVVAFADDEEDEDEDDMQLTPSASTQPLPGLTPHLRRIGAPRGRPTNATRRARMSMPAQIRVESVDESNGSQIQFAPFKATIDSRTRRRLKRNHLAEEYNDLEYHQKEDQRLRKAYIELSNQLKEKNAQIKELEYQIEARRLGEINLTDDQTEDLREQLGRAREEIEELRASSVYRGDSRETSAFDHNMMDGAFDDDDDEPFLAIDPNDPDGPDMEDAEPLPMGEYATRVQALSSQVTVDSLRTLTQTSYDSLAEVSQMDPTSVPDRISDKAIKRYETEIDRLVEQLAEAQGALRVLSIELQNLDILAPGASTDTILAETRRVFEDLREEMENLLPGCSLGLTQAAFLRKLPTLFEGLLSELGEKTTVAEQHYQEARVMRAQYENSLGLLERSEARNDDLDNRIADLQRGNDGLRTEIADLDERVATLDALTNQQDADLKAKDSQMHGLQDEVQDKETDLTRLRDSLEKYRAELANVIETTNRTEAQFKETIAEMQQEHAAEILELQTRLQDENALHLQAQGEAEQKSEYIDELQDHIKGIEEQVTALAEDLEQLRNRLVTETEEHDQSKVLLQEEQDRVYALENQIENLEDKIEHLTAELAETHANLDAERAQREKTEVLLDEANTQIADLQERLRAEGLESQGLRSKLFQVQLEREETMKNLEEDARERESALQESIDTQTQGRQTAEQIVADLELRVTELEAAIAARDEEVARLTQELADTEKDRDEHIADLESQLADLKQKYAALENTSNSTITSLQANITDLTNEVNAQKAEIERITAEAADTERDLREELAQKEQEVAQRNQEYAELQNKYTQLEEEHTQSIETFSTEQFHFTRLQEKWIRGQQTMEEKIQTLEARIRDLEAAAAQAVLDHESAIREKETEIQQLHLLADTRAETIVEMSAQIDTLKETFAQQELDSRQTIDTLLDSQRLLQEQNEDLANSLKKRNAETLEAVQAMQVKGVVVKKQNTNLNKVANGKVTKVSERVKIGKKSRAGKIVKERKWRDSGFGADSDIENEEVDFDEPAPEAIVG</sequence>
<dbReference type="GO" id="GO:0007076">
    <property type="term" value="P:mitotic chromosome condensation"/>
    <property type="evidence" value="ECO:0007669"/>
    <property type="project" value="TreeGrafter"/>
</dbReference>
<feature type="compositionally biased region" description="Polar residues" evidence="2">
    <location>
        <begin position="28"/>
        <end position="40"/>
    </location>
</feature>
<dbReference type="GO" id="GO:0000785">
    <property type="term" value="C:chromatin"/>
    <property type="evidence" value="ECO:0007669"/>
    <property type="project" value="TreeGrafter"/>
</dbReference>
<feature type="compositionally biased region" description="Acidic residues" evidence="2">
    <location>
        <begin position="104"/>
        <end position="115"/>
    </location>
</feature>
<keyword evidence="1" id="KW-0175">Coiled coil</keyword>
<evidence type="ECO:0000256" key="1">
    <source>
        <dbReference type="SAM" id="Coils"/>
    </source>
</evidence>
<evidence type="ECO:0000256" key="2">
    <source>
        <dbReference type="SAM" id="MobiDB-lite"/>
    </source>
</evidence>
<feature type="coiled-coil region" evidence="1">
    <location>
        <begin position="622"/>
        <end position="1020"/>
    </location>
</feature>
<gene>
    <name evidence="3" type="ORF">N0V89_001979</name>
</gene>
<dbReference type="PANTHER" id="PTHR43941">
    <property type="entry name" value="STRUCTURAL MAINTENANCE OF CHROMOSOMES PROTEIN 2"/>
    <property type="match status" value="1"/>
</dbReference>
<feature type="region of interest" description="Disordered" evidence="2">
    <location>
        <begin position="280"/>
        <end position="314"/>
    </location>
</feature>
<evidence type="ECO:0000313" key="3">
    <source>
        <dbReference type="EMBL" id="KAJ4357404.1"/>
    </source>
</evidence>
<dbReference type="GeneID" id="80905509"/>
<dbReference type="OrthoDB" id="3532430at2759"/>
<dbReference type="GO" id="GO:0000796">
    <property type="term" value="C:condensin complex"/>
    <property type="evidence" value="ECO:0007669"/>
    <property type="project" value="TreeGrafter"/>
</dbReference>
<accession>A0A9W8XRX2</accession>
<dbReference type="AlphaFoldDB" id="A0A9W8XRX2"/>
<evidence type="ECO:0000313" key="4">
    <source>
        <dbReference type="Proteomes" id="UP001140513"/>
    </source>
</evidence>